<reference evidence="1" key="3">
    <citation type="journal article" date="2017" name="Front. Microbiol.">
        <title>Things Are Getting Hairy: Enterobacteria Bacteriophage vB_PcaM_CBB.</title>
        <authorList>
            <person name="Buttimer C."/>
            <person name="Hendrix H."/>
            <person name="Oliveira H."/>
            <person name="Casey A."/>
            <person name="Neve H."/>
            <person name="McAuliffe O."/>
            <person name="Ross R.P."/>
            <person name="Hill C."/>
            <person name="Noben J.P."/>
            <person name="O'Mahony J."/>
            <person name="Lavigne R."/>
            <person name="Coffey A."/>
        </authorList>
    </citation>
    <scope>NUCLEOTIDE SEQUENCE</scope>
</reference>
<accession>A0A1L2CU77</accession>
<reference evidence="1" key="2">
    <citation type="submission" date="2016-01" db="EMBL/GenBank/DDBJ databases">
        <authorList>
            <person name="Oliw E.H."/>
        </authorList>
    </citation>
    <scope>NUCLEOTIDE SEQUENCE</scope>
</reference>
<dbReference type="EMBL" id="KU574722">
    <property type="protein sequence ID" value="AMM43572.1"/>
    <property type="molecule type" value="Genomic_DNA"/>
</dbReference>
<sequence>MKVPLFFSLTVLSSSGILLFMEAKFLNPQGAELYLKFIIFSLNGSPHPVGHAFVLAY</sequence>
<protein>
    <submittedName>
        <fullName evidence="1">Uncharacterized protein</fullName>
    </submittedName>
</protein>
<gene>
    <name evidence="1" type="ORF">CBB_560</name>
    <name evidence="2" type="ORF">CBB_7</name>
</gene>
<evidence type="ECO:0000313" key="1">
    <source>
        <dbReference type="EMBL" id="AMM43572.1"/>
    </source>
</evidence>
<proteinExistence type="predicted"/>
<evidence type="ECO:0000313" key="2">
    <source>
        <dbReference type="EMBL" id="AMM44123.1"/>
    </source>
</evidence>
<keyword evidence="3" id="KW-1185">Reference proteome</keyword>
<dbReference type="Proteomes" id="UP000223891">
    <property type="component" value="Segment"/>
</dbReference>
<organism evidence="1 3">
    <name type="scientific">Pectobacterium phage vB_PcaM_CBB</name>
    <dbReference type="NCBI Taxonomy" id="2772511"/>
    <lineage>
        <taxon>Viruses</taxon>
        <taxon>Duplodnaviria</taxon>
        <taxon>Heunggongvirae</taxon>
        <taxon>Uroviricota</taxon>
        <taxon>Caudoviricetes</taxon>
        <taxon>Mimasvirus</taxon>
        <taxon>Mimasvirus CBB</taxon>
    </lineage>
</organism>
<reference evidence="3" key="1">
    <citation type="submission" date="2016-01" db="EMBL/GenBank/DDBJ databases">
        <title>Isolation and Characterization of Enterobacteria phage CBB.</title>
        <authorList>
            <person name="Buttimer C.T.H."/>
            <person name="Hendrix H."/>
            <person name="Alexandre H."/>
            <person name="O'Mahony J."/>
            <person name="Lavigne R."/>
            <person name="Coffey A."/>
        </authorList>
    </citation>
    <scope>NUCLEOTIDE SEQUENCE [LARGE SCALE GENOMIC DNA]</scope>
</reference>
<evidence type="ECO:0000313" key="3">
    <source>
        <dbReference type="Proteomes" id="UP000223891"/>
    </source>
</evidence>
<name>A0A1L2CU77_9CAUD</name>
<dbReference type="EMBL" id="KU574722">
    <property type="protein sequence ID" value="AMM44123.1"/>
    <property type="molecule type" value="Genomic_DNA"/>
</dbReference>